<dbReference type="Proteomes" id="UP001354989">
    <property type="component" value="Chromosome"/>
</dbReference>
<dbReference type="SUPFAM" id="SSF51182">
    <property type="entry name" value="RmlC-like cupins"/>
    <property type="match status" value="1"/>
</dbReference>
<evidence type="ECO:0000256" key="2">
    <source>
        <dbReference type="ARBA" id="ARBA00022964"/>
    </source>
</evidence>
<dbReference type="InterPro" id="IPR046452">
    <property type="entry name" value="HgmA_N"/>
</dbReference>
<evidence type="ECO:0000259" key="5">
    <source>
        <dbReference type="Pfam" id="PF20510"/>
    </source>
</evidence>
<evidence type="ECO:0000256" key="3">
    <source>
        <dbReference type="ARBA" id="ARBA00023002"/>
    </source>
</evidence>
<keyword evidence="1" id="KW-0479">Metal-binding</keyword>
<evidence type="ECO:0000313" key="6">
    <source>
        <dbReference type="EMBL" id="BDC98796.1"/>
    </source>
</evidence>
<sequence>MPYYHQSGSIPPKRHTVFKKADGSFYYEQLFGSEGFSGDSALLYHLERPTQVKEIREKIDVRPKIAVEHNVQARKFVGFNLPTEKDFLSARKTVLCNSDVAIALASPSSSMHDYFYKNAMSDECIFVHRGSGILRTMMGEIRFEYGDYLIIPKGVIYQLLFDTTDNRLLIIESNSAIEPPKRYLNKRGQFLESSPYCERDLKLPQHFDPVAGRGDFMVKIKKQGFIHQVVYATHPFDVVGWDGCLYPYAFNIHNFEPITGRIHQPPPVHQTFQGHNYVICSFCPRLYDYHPDAIPAPYNHSNLDSDEVIYYVEGDFMSRNDIDQGYITLHPSGIPHGPHPGAMERSIGKKGTAEFAVMVDPFRPLSITEDGLKLDTGDYFRSWLDDQH</sequence>
<dbReference type="PANTHER" id="PTHR11056:SF0">
    <property type="entry name" value="HOMOGENTISATE 1,2-DIOXYGENASE"/>
    <property type="match status" value="1"/>
</dbReference>
<name>A0ABN6LBW2_9BACT</name>
<gene>
    <name evidence="6" type="primary">hmgA</name>
    <name evidence="6" type="ORF">PEPS_10770</name>
</gene>
<evidence type="ECO:0000256" key="1">
    <source>
        <dbReference type="ARBA" id="ARBA00022723"/>
    </source>
</evidence>
<reference evidence="6 7" key="1">
    <citation type="submission" date="2021-12" db="EMBL/GenBank/DDBJ databases">
        <title>Genome sequencing of bacteria with rrn-lacking chromosome and rrn-plasmid.</title>
        <authorList>
            <person name="Anda M."/>
            <person name="Iwasaki W."/>
        </authorList>
    </citation>
    <scope>NUCLEOTIDE SEQUENCE [LARGE SCALE GENOMIC DNA]</scope>
    <source>
        <strain evidence="6 7">NBRC 101262</strain>
    </source>
</reference>
<dbReference type="Pfam" id="PF20510">
    <property type="entry name" value="HgmA_N"/>
    <property type="match status" value="1"/>
</dbReference>
<proteinExistence type="predicted"/>
<organism evidence="6 7">
    <name type="scientific">Persicobacter psychrovividus</name>
    <dbReference type="NCBI Taxonomy" id="387638"/>
    <lineage>
        <taxon>Bacteria</taxon>
        <taxon>Pseudomonadati</taxon>
        <taxon>Bacteroidota</taxon>
        <taxon>Cytophagia</taxon>
        <taxon>Cytophagales</taxon>
        <taxon>Persicobacteraceae</taxon>
        <taxon>Persicobacter</taxon>
    </lineage>
</organism>
<protein>
    <submittedName>
        <fullName evidence="6">Homogentisate 1,2-dioxygenase</fullName>
    </submittedName>
</protein>
<dbReference type="PANTHER" id="PTHR11056">
    <property type="entry name" value="HOMOGENTISATE 1,2-DIOXYGENASE"/>
    <property type="match status" value="1"/>
</dbReference>
<dbReference type="RefSeq" id="WP_338397875.1">
    <property type="nucleotide sequence ID" value="NZ_AP025292.1"/>
</dbReference>
<evidence type="ECO:0000256" key="4">
    <source>
        <dbReference type="ARBA" id="ARBA00023004"/>
    </source>
</evidence>
<dbReference type="EMBL" id="AP025292">
    <property type="protein sequence ID" value="BDC98796.1"/>
    <property type="molecule type" value="Genomic_DNA"/>
</dbReference>
<keyword evidence="7" id="KW-1185">Reference proteome</keyword>
<feature type="domain" description="Homogentisate 1,2-dioxygenase N-terminal" evidence="5">
    <location>
        <begin position="74"/>
        <end position="251"/>
    </location>
</feature>
<keyword evidence="2" id="KW-0223">Dioxygenase</keyword>
<evidence type="ECO:0000313" key="7">
    <source>
        <dbReference type="Proteomes" id="UP001354989"/>
    </source>
</evidence>
<keyword evidence="4" id="KW-0408">Iron</keyword>
<accession>A0ABN6LBW2</accession>
<dbReference type="InterPro" id="IPR005708">
    <property type="entry name" value="Homogentis_dOase"/>
</dbReference>
<keyword evidence="3" id="KW-0560">Oxidoreductase</keyword>
<dbReference type="InterPro" id="IPR011051">
    <property type="entry name" value="RmlC_Cupin_sf"/>
</dbReference>